<reference evidence="1" key="1">
    <citation type="journal article" date="2022" name="Biotechnol. Bioprocess Eng.">
        <title>Pan-genome Analysis Reveals Comparative Genomic Features of Central Metabolic Pathways in Methylorubrum extorquens.</title>
        <authorList>
            <person name="Lee G.M."/>
            <person name="Scott-Nevros Z.K."/>
            <person name="Lee S.-M."/>
            <person name="Kim D."/>
        </authorList>
    </citation>
    <scope>NUCLEOTIDE SEQUENCE</scope>
    <source>
        <strain evidence="1">ATCC 55366</strain>
    </source>
</reference>
<sequence length="91" mass="10073">MRPTVLFHAASPTQARTYRATGHIAKPVRGFTTLQAAMAWAMKVGRTVVYEVTADPAAFHKLPDHHNEFGQAWWIDADVSDFRCAFSAAQA</sequence>
<evidence type="ECO:0000313" key="1">
    <source>
        <dbReference type="EMBL" id="WHQ71973.1"/>
    </source>
</evidence>
<protein>
    <submittedName>
        <fullName evidence="1">Uncharacterized protein</fullName>
    </submittedName>
</protein>
<accession>A0AAX3WNI2</accession>
<dbReference type="RefSeq" id="WP_283536099.1">
    <property type="nucleotide sequence ID" value="NZ_CP073633.1"/>
</dbReference>
<dbReference type="AlphaFoldDB" id="A0AAX3WNI2"/>
<gene>
    <name evidence="1" type="ORF">KEC54_10705</name>
</gene>
<name>A0AAX3WNI2_METEX</name>
<evidence type="ECO:0000313" key="2">
    <source>
        <dbReference type="Proteomes" id="UP001223720"/>
    </source>
</evidence>
<organism evidence="1 2">
    <name type="scientific">Methylorubrum extorquens</name>
    <name type="common">Methylobacterium dichloromethanicum</name>
    <name type="synonym">Methylobacterium extorquens</name>
    <dbReference type="NCBI Taxonomy" id="408"/>
    <lineage>
        <taxon>Bacteria</taxon>
        <taxon>Pseudomonadati</taxon>
        <taxon>Pseudomonadota</taxon>
        <taxon>Alphaproteobacteria</taxon>
        <taxon>Hyphomicrobiales</taxon>
        <taxon>Methylobacteriaceae</taxon>
        <taxon>Methylorubrum</taxon>
    </lineage>
</organism>
<dbReference type="Proteomes" id="UP001223720">
    <property type="component" value="Chromosome"/>
</dbReference>
<dbReference type="EMBL" id="CP073633">
    <property type="protein sequence ID" value="WHQ71973.1"/>
    <property type="molecule type" value="Genomic_DNA"/>
</dbReference>
<proteinExistence type="predicted"/>